<dbReference type="Gene3D" id="3.40.50.2300">
    <property type="match status" value="1"/>
</dbReference>
<dbReference type="InterPro" id="IPR036390">
    <property type="entry name" value="WH_DNA-bd_sf"/>
</dbReference>
<evidence type="ECO:0000256" key="1">
    <source>
        <dbReference type="ARBA" id="ARBA00022849"/>
    </source>
</evidence>
<evidence type="ECO:0000313" key="5">
    <source>
        <dbReference type="Proteomes" id="UP000270021"/>
    </source>
</evidence>
<protein>
    <submittedName>
        <fullName evidence="4">ArsR family transcriptional regulator</fullName>
    </submittedName>
</protein>
<dbReference type="PANTHER" id="PTHR43428">
    <property type="entry name" value="ARSENATE REDUCTASE"/>
    <property type="match status" value="1"/>
</dbReference>
<feature type="domain" description="Rhodanese" evidence="2">
    <location>
        <begin position="118"/>
        <end position="168"/>
    </location>
</feature>
<dbReference type="OrthoDB" id="9799372at2"/>
<feature type="domain" description="HTH arsR-type" evidence="3">
    <location>
        <begin position="14"/>
        <end position="114"/>
    </location>
</feature>
<proteinExistence type="predicted"/>
<evidence type="ECO:0000259" key="2">
    <source>
        <dbReference type="PROSITE" id="PS50206"/>
    </source>
</evidence>
<keyword evidence="1" id="KW-0059">Arsenical resistance</keyword>
<dbReference type="PROSITE" id="PS50206">
    <property type="entry name" value="RHODANESE_3"/>
    <property type="match status" value="1"/>
</dbReference>
<organism evidence="4 5">
    <name type="scientific">Flaviflexus salsibiostraticola</name>
    <dbReference type="NCBI Taxonomy" id="1282737"/>
    <lineage>
        <taxon>Bacteria</taxon>
        <taxon>Bacillati</taxon>
        <taxon>Actinomycetota</taxon>
        <taxon>Actinomycetes</taxon>
        <taxon>Actinomycetales</taxon>
        <taxon>Actinomycetaceae</taxon>
        <taxon>Flaviflexus</taxon>
    </lineage>
</organism>
<dbReference type="Proteomes" id="UP000270021">
    <property type="component" value="Chromosome"/>
</dbReference>
<dbReference type="CDD" id="cd00090">
    <property type="entry name" value="HTH_ARSR"/>
    <property type="match status" value="1"/>
</dbReference>
<dbReference type="Pfam" id="PF01022">
    <property type="entry name" value="HTH_5"/>
    <property type="match status" value="1"/>
</dbReference>
<evidence type="ECO:0000313" key="4">
    <source>
        <dbReference type="EMBL" id="AZN29732.1"/>
    </source>
</evidence>
<name>A0A3Q8WTF5_9ACTO</name>
<dbReference type="PANTHER" id="PTHR43428:SF1">
    <property type="entry name" value="ARSENATE REDUCTASE"/>
    <property type="match status" value="1"/>
</dbReference>
<dbReference type="RefSeq" id="WP_126039865.1">
    <property type="nucleotide sequence ID" value="NZ_CP034438.1"/>
</dbReference>
<dbReference type="Pfam" id="PF01451">
    <property type="entry name" value="LMWPc"/>
    <property type="match status" value="1"/>
</dbReference>
<dbReference type="NCBIfam" id="NF033788">
    <property type="entry name" value="HTH_metalloreg"/>
    <property type="match status" value="1"/>
</dbReference>
<dbReference type="GO" id="GO:0046685">
    <property type="term" value="P:response to arsenic-containing substance"/>
    <property type="evidence" value="ECO:0007669"/>
    <property type="project" value="UniProtKB-KW"/>
</dbReference>
<dbReference type="InterPro" id="IPR036196">
    <property type="entry name" value="Ptyr_pPase_sf"/>
</dbReference>
<dbReference type="InterPro" id="IPR011991">
    <property type="entry name" value="ArsR-like_HTH"/>
</dbReference>
<dbReference type="AlphaFoldDB" id="A0A3Q8WTF5"/>
<dbReference type="PROSITE" id="PS50987">
    <property type="entry name" value="HTH_ARSR_2"/>
    <property type="match status" value="1"/>
</dbReference>
<sequence length="250" mass="26988">MTCKPELYTAPAVADSDAARPLAEIFKALGDVTRLQLALFVHSSAPSPVCASYIPEAFGISQSTVSHHLAKLVDAGILGRERHGKWSYYSISPSFDTNLLDLAHTLVGHEHQESPMTDKPTTILFACRKNAGRSQIAAAIAQSLAPEHVTILSAGTEPASEAHPEAVAVLEEIGLKPTSTPSKLDPADVKASDWVITMGCGESCPIFPGTRYEDWPIDDPADQPIETVRRIRDDIRARVEDLLERALVTA</sequence>
<gene>
    <name evidence="4" type="ORF">EJO69_04975</name>
</gene>
<dbReference type="GO" id="GO:0003700">
    <property type="term" value="F:DNA-binding transcription factor activity"/>
    <property type="evidence" value="ECO:0007669"/>
    <property type="project" value="InterPro"/>
</dbReference>
<reference evidence="4 5" key="1">
    <citation type="submission" date="2018-12" db="EMBL/GenBank/DDBJ databases">
        <title>Complete genome sequence of Flaviflexus salsibiostraticola KCTC 33148.</title>
        <authorList>
            <person name="Bae J.-W."/>
        </authorList>
    </citation>
    <scope>NUCLEOTIDE SEQUENCE [LARGE SCALE GENOMIC DNA]</scope>
    <source>
        <strain evidence="4 5">KCTC 33148</strain>
    </source>
</reference>
<keyword evidence="5" id="KW-1185">Reference proteome</keyword>
<dbReference type="SMART" id="SM00226">
    <property type="entry name" value="LMWPc"/>
    <property type="match status" value="1"/>
</dbReference>
<accession>A0A3Q8WTF5</accession>
<dbReference type="InterPro" id="IPR001845">
    <property type="entry name" value="HTH_ArsR_DNA-bd_dom"/>
</dbReference>
<dbReference type="InterPro" id="IPR001763">
    <property type="entry name" value="Rhodanese-like_dom"/>
</dbReference>
<dbReference type="KEGG" id="fsl:EJO69_04975"/>
<dbReference type="SUPFAM" id="SSF46785">
    <property type="entry name" value="Winged helix' DNA-binding domain"/>
    <property type="match status" value="1"/>
</dbReference>
<dbReference type="SMART" id="SM00418">
    <property type="entry name" value="HTH_ARSR"/>
    <property type="match status" value="1"/>
</dbReference>
<dbReference type="Gene3D" id="1.10.10.10">
    <property type="entry name" value="Winged helix-like DNA-binding domain superfamily/Winged helix DNA-binding domain"/>
    <property type="match status" value="1"/>
</dbReference>
<dbReference type="EMBL" id="CP034438">
    <property type="protein sequence ID" value="AZN29732.1"/>
    <property type="molecule type" value="Genomic_DNA"/>
</dbReference>
<dbReference type="SUPFAM" id="SSF52788">
    <property type="entry name" value="Phosphotyrosine protein phosphatases I"/>
    <property type="match status" value="1"/>
</dbReference>
<dbReference type="InterPro" id="IPR036388">
    <property type="entry name" value="WH-like_DNA-bd_sf"/>
</dbReference>
<dbReference type="PRINTS" id="PR00778">
    <property type="entry name" value="HTHARSR"/>
</dbReference>
<evidence type="ECO:0000259" key="3">
    <source>
        <dbReference type="PROSITE" id="PS50987"/>
    </source>
</evidence>
<dbReference type="InterPro" id="IPR023485">
    <property type="entry name" value="Ptyr_pPase"/>
</dbReference>